<sequence>MSFYHALKTAAVDEGAVINNTFNVVTTSTQTFEQLPAEQFLRPLPAIHIDVDACLDDATLVLNKTHQSVALVMSSANEPVGLIALAQLGSRNVLEKAQTMGLSRSELVVSDLMVPMTSLRQISTAQVVNAHVGDIKATIEADGLSYLFVQNSQKKAVGYFDIIDLVKSSNGVISTLKPSHDFKDVIAQILHNKEM</sequence>
<organism evidence="1 2">
    <name type="scientific">Pseudoalteromonas luteoviolacea</name>
    <dbReference type="NCBI Taxonomy" id="43657"/>
    <lineage>
        <taxon>Bacteria</taxon>
        <taxon>Pseudomonadati</taxon>
        <taxon>Pseudomonadota</taxon>
        <taxon>Gammaproteobacteria</taxon>
        <taxon>Alteromonadales</taxon>
        <taxon>Pseudoalteromonadaceae</taxon>
        <taxon>Pseudoalteromonas</taxon>
    </lineage>
</organism>
<dbReference type="Proteomes" id="UP000031327">
    <property type="component" value="Unassembled WGS sequence"/>
</dbReference>
<dbReference type="OrthoDB" id="6299504at2"/>
<dbReference type="EMBL" id="JWIC01000004">
    <property type="protein sequence ID" value="KID58115.1"/>
    <property type="molecule type" value="Genomic_DNA"/>
</dbReference>
<reference evidence="1 2" key="1">
    <citation type="submission" date="2014-12" db="EMBL/GenBank/DDBJ databases">
        <title>Draft Genome Sequence of Pseudoalteromonas luteoviolacea HI1.</title>
        <authorList>
            <person name="Asahina A.Y."/>
            <person name="Hadfield M.G."/>
        </authorList>
    </citation>
    <scope>NUCLEOTIDE SEQUENCE [LARGE SCALE GENOMIC DNA]</scope>
    <source>
        <strain evidence="1 2">HI1</strain>
    </source>
</reference>
<dbReference type="AlphaFoldDB" id="A0A0C1QFQ6"/>
<accession>A0A0C1QFQ6</accession>
<dbReference type="SUPFAM" id="SSF54631">
    <property type="entry name" value="CBS-domain pair"/>
    <property type="match status" value="1"/>
</dbReference>
<name>A0A0C1QFQ6_9GAMM</name>
<dbReference type="Gene3D" id="3.10.580.10">
    <property type="entry name" value="CBS-domain"/>
    <property type="match status" value="1"/>
</dbReference>
<proteinExistence type="predicted"/>
<comment type="caution">
    <text evidence="1">The sequence shown here is derived from an EMBL/GenBank/DDBJ whole genome shotgun (WGS) entry which is preliminary data.</text>
</comment>
<gene>
    <name evidence="1" type="ORF">JF50_05140</name>
</gene>
<dbReference type="InterPro" id="IPR046342">
    <property type="entry name" value="CBS_dom_sf"/>
</dbReference>
<evidence type="ECO:0000313" key="1">
    <source>
        <dbReference type="EMBL" id="KID58115.1"/>
    </source>
</evidence>
<evidence type="ECO:0000313" key="2">
    <source>
        <dbReference type="Proteomes" id="UP000031327"/>
    </source>
</evidence>
<dbReference type="RefSeq" id="WP_039608410.1">
    <property type="nucleotide sequence ID" value="NZ_JWIC01000004.1"/>
</dbReference>
<evidence type="ECO:0008006" key="3">
    <source>
        <dbReference type="Google" id="ProtNLM"/>
    </source>
</evidence>
<protein>
    <recommendedName>
        <fullName evidence="3">CBS domain-containing protein</fullName>
    </recommendedName>
</protein>